<proteinExistence type="predicted"/>
<comment type="caution">
    <text evidence="3">The sequence shown here is derived from an EMBL/GenBank/DDBJ whole genome shotgun (WGS) entry which is preliminary data.</text>
</comment>
<dbReference type="OrthoDB" id="3051880at2759"/>
<feature type="transmembrane region" description="Helical" evidence="2">
    <location>
        <begin position="205"/>
        <end position="224"/>
    </location>
</feature>
<dbReference type="EMBL" id="JACAZI010000014">
    <property type="protein sequence ID" value="KAF7344939.1"/>
    <property type="molecule type" value="Genomic_DNA"/>
</dbReference>
<evidence type="ECO:0000256" key="2">
    <source>
        <dbReference type="SAM" id="Phobius"/>
    </source>
</evidence>
<name>A0A8H6XQK1_9AGAR</name>
<keyword evidence="2" id="KW-1133">Transmembrane helix</keyword>
<sequence>MRARHRDAFAAQTNGTHLDVKLQMKTFALVALLFSTPLVMGRPSPDSPVTLLVVPEFEGFEGINSIAAIGTGAGGDVTTYELFRTGGTDPATATIIESSGGYTLIDAPVFTDHFNSVTTVLRTDVLPGACAFIGGNQASCAVGGATQLGGTTLALSALTTFGAGSSPASPTSTGSGTASSLDPSRTTSSADTSSTSKSNAGDVRYGKGYGAVVLLSVIAAFLVVS</sequence>
<keyword evidence="2" id="KW-0472">Membrane</keyword>
<feature type="compositionally biased region" description="Low complexity" evidence="1">
    <location>
        <begin position="164"/>
        <end position="198"/>
    </location>
</feature>
<protein>
    <submittedName>
        <fullName evidence="3">Uncharacterized protein</fullName>
    </submittedName>
</protein>
<dbReference type="AlphaFoldDB" id="A0A8H6XQK1"/>
<keyword evidence="2" id="KW-0812">Transmembrane</keyword>
<evidence type="ECO:0000313" key="3">
    <source>
        <dbReference type="EMBL" id="KAF7344939.1"/>
    </source>
</evidence>
<evidence type="ECO:0000256" key="1">
    <source>
        <dbReference type="SAM" id="MobiDB-lite"/>
    </source>
</evidence>
<feature type="region of interest" description="Disordered" evidence="1">
    <location>
        <begin position="164"/>
        <end position="199"/>
    </location>
</feature>
<gene>
    <name evidence="3" type="ORF">MVEN_01656500</name>
</gene>
<organism evidence="3 4">
    <name type="scientific">Mycena venus</name>
    <dbReference type="NCBI Taxonomy" id="2733690"/>
    <lineage>
        <taxon>Eukaryota</taxon>
        <taxon>Fungi</taxon>
        <taxon>Dikarya</taxon>
        <taxon>Basidiomycota</taxon>
        <taxon>Agaricomycotina</taxon>
        <taxon>Agaricomycetes</taxon>
        <taxon>Agaricomycetidae</taxon>
        <taxon>Agaricales</taxon>
        <taxon>Marasmiineae</taxon>
        <taxon>Mycenaceae</taxon>
        <taxon>Mycena</taxon>
    </lineage>
</organism>
<keyword evidence="4" id="KW-1185">Reference proteome</keyword>
<evidence type="ECO:0000313" key="4">
    <source>
        <dbReference type="Proteomes" id="UP000620124"/>
    </source>
</evidence>
<accession>A0A8H6XQK1</accession>
<reference evidence="3" key="1">
    <citation type="submission" date="2020-05" db="EMBL/GenBank/DDBJ databases">
        <title>Mycena genomes resolve the evolution of fungal bioluminescence.</title>
        <authorList>
            <person name="Tsai I.J."/>
        </authorList>
    </citation>
    <scope>NUCLEOTIDE SEQUENCE</scope>
    <source>
        <strain evidence="3">CCC161011</strain>
    </source>
</reference>
<dbReference type="Proteomes" id="UP000620124">
    <property type="component" value="Unassembled WGS sequence"/>
</dbReference>